<dbReference type="Proteomes" id="UP000006545">
    <property type="component" value="Chromosome"/>
</dbReference>
<evidence type="ECO:0000313" key="1">
    <source>
        <dbReference type="EMBL" id="AEE12658.1"/>
    </source>
</evidence>
<keyword evidence="2" id="KW-1185">Reference proteome</keyword>
<proteinExistence type="predicted"/>
<dbReference type="EMBL" id="CP002689">
    <property type="protein sequence ID" value="AEE12658.1"/>
    <property type="molecule type" value="Genomic_DNA"/>
</dbReference>
<dbReference type="AlphaFoldDB" id="F4KJT1"/>
<dbReference type="RefSeq" id="WP_013760196.1">
    <property type="nucleotide sequence ID" value="NC_015501.1"/>
</dbReference>
<sequence length="275" mass="31859">MTRKESTINIERIEAGKDVATLRELLLSVEEDIKGIVGNDPLSFYLERPSQQAMEEIDNYIGLRTMILDKMFTYAPDEIERMEQVNTLLTDLRKNMYRRTCALYRTLLAHGVDKSFDDDYEVEGKLTVGVEYDSKEGDYGTVLHLENDAYYGSDFAYMLYVIANNEEERRYALGYIDNCCLRHEEGNTPDMTDKELLVVDFADLDDGTSWDECLHRDDLKHICFGYAFHSLYSHNPYSLADIVRINSFDVNVQLVCQRLTDQAGRRNKDITKDNE</sequence>
<gene>
    <name evidence="1" type="ordered locus">Poras_0710</name>
</gene>
<dbReference type="KEGG" id="pah:Poras_0710"/>
<accession>F4KJT1</accession>
<name>F4KJT1_PORAD</name>
<evidence type="ECO:0000313" key="2">
    <source>
        <dbReference type="Proteomes" id="UP000006545"/>
    </source>
</evidence>
<dbReference type="eggNOG" id="ENOG50346D7">
    <property type="taxonomic scope" value="Bacteria"/>
</dbReference>
<organism evidence="1 2">
    <name type="scientific">Porphyromonas asaccharolytica (strain ATCC 25260 / DSM 20707 / BCRC 10618 / CCUG 7834 / JCM 6326 / LMG 13178 / VPI 4198 / B440)</name>
    <name type="common">Bacteroides asaccharolyticus</name>
    <dbReference type="NCBI Taxonomy" id="879243"/>
    <lineage>
        <taxon>Bacteria</taxon>
        <taxon>Pseudomonadati</taxon>
        <taxon>Bacteroidota</taxon>
        <taxon>Bacteroidia</taxon>
        <taxon>Bacteroidales</taxon>
        <taxon>Porphyromonadaceae</taxon>
        <taxon>Porphyromonas</taxon>
    </lineage>
</organism>
<protein>
    <submittedName>
        <fullName evidence="1">Uncharacterized protein</fullName>
    </submittedName>
</protein>
<dbReference type="STRING" id="879243.Poras_0710"/>
<reference evidence="2" key="1">
    <citation type="submission" date="2011-04" db="EMBL/GenBank/DDBJ databases">
        <title>The complete genome of Porphyromonas asaccharolytica DSM 20707.</title>
        <authorList>
            <person name="Lucas S."/>
            <person name="Han J."/>
            <person name="Lapidus A."/>
            <person name="Bruce D."/>
            <person name="Goodwin L."/>
            <person name="Pitluck S."/>
            <person name="Peters L."/>
            <person name="Kyrpides N."/>
            <person name="Mavromatis K."/>
            <person name="Ivanova N."/>
            <person name="Ovchinnikova G."/>
            <person name="Pagani I."/>
            <person name="Lu M."/>
            <person name="Detter J.C."/>
            <person name="Tapia R."/>
            <person name="Han C."/>
            <person name="Land M."/>
            <person name="Hauser L."/>
            <person name="Markowitz V."/>
            <person name="Cheng J.-F."/>
            <person name="Hugenholtz P."/>
            <person name="Woyke T."/>
            <person name="Wu D."/>
            <person name="Gronow S."/>
            <person name="Wellnitz S."/>
            <person name="Brambilla E."/>
            <person name="Klenk H.-P."/>
            <person name="Eisen J.A."/>
        </authorList>
    </citation>
    <scope>NUCLEOTIDE SEQUENCE [LARGE SCALE GENOMIC DNA]</scope>
    <source>
        <strain evidence="2">ATCC 25260 / DSM 20707 / VPI 4198</strain>
    </source>
</reference>
<dbReference type="OrthoDB" id="1078528at2"/>
<dbReference type="HOGENOM" id="CLU_1056290_0_0_10"/>